<accession>A0ABD2MGT4</accession>
<feature type="non-terminal residue" evidence="2">
    <location>
        <position position="116"/>
    </location>
</feature>
<evidence type="ECO:0000313" key="3">
    <source>
        <dbReference type="Proteomes" id="UP001516400"/>
    </source>
</evidence>
<name>A0ABD2MGT4_9CUCU</name>
<keyword evidence="1" id="KW-0812">Transmembrane</keyword>
<feature type="non-terminal residue" evidence="2">
    <location>
        <position position="1"/>
    </location>
</feature>
<gene>
    <name evidence="2" type="ORF">HHI36_009765</name>
</gene>
<evidence type="ECO:0000313" key="2">
    <source>
        <dbReference type="EMBL" id="KAL3265560.1"/>
    </source>
</evidence>
<comment type="caution">
    <text evidence="2">The sequence shown here is derived from an EMBL/GenBank/DDBJ whole genome shotgun (WGS) entry which is preliminary data.</text>
</comment>
<keyword evidence="3" id="KW-1185">Reference proteome</keyword>
<dbReference type="EMBL" id="JABFTP020000001">
    <property type="protein sequence ID" value="KAL3265560.1"/>
    <property type="molecule type" value="Genomic_DNA"/>
</dbReference>
<proteinExistence type="predicted"/>
<evidence type="ECO:0000256" key="1">
    <source>
        <dbReference type="SAM" id="Phobius"/>
    </source>
</evidence>
<feature type="transmembrane region" description="Helical" evidence="1">
    <location>
        <begin position="30"/>
        <end position="54"/>
    </location>
</feature>
<protein>
    <submittedName>
        <fullName evidence="2">Uncharacterized protein</fullName>
    </submittedName>
</protein>
<reference evidence="2 3" key="1">
    <citation type="journal article" date="2021" name="BMC Biol.">
        <title>Horizontally acquired antibacterial genes associated with adaptive radiation of ladybird beetles.</title>
        <authorList>
            <person name="Li H.S."/>
            <person name="Tang X.F."/>
            <person name="Huang Y.H."/>
            <person name="Xu Z.Y."/>
            <person name="Chen M.L."/>
            <person name="Du X.Y."/>
            <person name="Qiu B.Y."/>
            <person name="Chen P.T."/>
            <person name="Zhang W."/>
            <person name="Slipinski A."/>
            <person name="Escalona H.E."/>
            <person name="Waterhouse R.M."/>
            <person name="Zwick A."/>
            <person name="Pang H."/>
        </authorList>
    </citation>
    <scope>NUCLEOTIDE SEQUENCE [LARGE SCALE GENOMIC DNA]</scope>
    <source>
        <strain evidence="2">SYSU2018</strain>
    </source>
</reference>
<organism evidence="2 3">
    <name type="scientific">Cryptolaemus montrouzieri</name>
    <dbReference type="NCBI Taxonomy" id="559131"/>
    <lineage>
        <taxon>Eukaryota</taxon>
        <taxon>Metazoa</taxon>
        <taxon>Ecdysozoa</taxon>
        <taxon>Arthropoda</taxon>
        <taxon>Hexapoda</taxon>
        <taxon>Insecta</taxon>
        <taxon>Pterygota</taxon>
        <taxon>Neoptera</taxon>
        <taxon>Endopterygota</taxon>
        <taxon>Coleoptera</taxon>
        <taxon>Polyphaga</taxon>
        <taxon>Cucujiformia</taxon>
        <taxon>Coccinelloidea</taxon>
        <taxon>Coccinellidae</taxon>
        <taxon>Scymninae</taxon>
        <taxon>Scymnini</taxon>
        <taxon>Cryptolaemus</taxon>
    </lineage>
</organism>
<dbReference type="AlphaFoldDB" id="A0ABD2MGT4"/>
<dbReference type="Proteomes" id="UP001516400">
    <property type="component" value="Unassembled WGS sequence"/>
</dbReference>
<keyword evidence="1" id="KW-0472">Membrane</keyword>
<keyword evidence="1" id="KW-1133">Transmembrane helix</keyword>
<sequence>GFNGIHTYNHRGIYSSTPKLFNESFEPPTLFTACLTQISFCILMFLGFLSHTLFPPTIVKEKNREGYPSLFDKFAAFYSRYVYRRIRDCWNYPICSVPGKDVVLKERYTPDNGWTF</sequence>